<dbReference type="Pfam" id="PF19318">
    <property type="entry name" value="DUF5918"/>
    <property type="match status" value="1"/>
</dbReference>
<evidence type="ECO:0000313" key="2">
    <source>
        <dbReference type="EMBL" id="KZS18747.1"/>
    </source>
</evidence>
<feature type="region of interest" description="Disordered" evidence="1">
    <location>
        <begin position="386"/>
        <end position="407"/>
    </location>
</feature>
<dbReference type="STRING" id="35525.A0A0P5XED0"/>
<dbReference type="InterPro" id="IPR017907">
    <property type="entry name" value="Znf_RING_CS"/>
</dbReference>
<dbReference type="Gene3D" id="3.30.40.10">
    <property type="entry name" value="Zinc/RING finger domain, C3HC4 (zinc finger)"/>
    <property type="match status" value="1"/>
</dbReference>
<dbReference type="InterPro" id="IPR039847">
    <property type="entry name" value="Ubox5"/>
</dbReference>
<accession>A0A0P5XED0</accession>
<evidence type="ECO:0000313" key="3">
    <source>
        <dbReference type="Proteomes" id="UP000076858"/>
    </source>
</evidence>
<organism evidence="2 3">
    <name type="scientific">Daphnia magna</name>
    <dbReference type="NCBI Taxonomy" id="35525"/>
    <lineage>
        <taxon>Eukaryota</taxon>
        <taxon>Metazoa</taxon>
        <taxon>Ecdysozoa</taxon>
        <taxon>Arthropoda</taxon>
        <taxon>Crustacea</taxon>
        <taxon>Branchiopoda</taxon>
        <taxon>Diplostraca</taxon>
        <taxon>Cladocera</taxon>
        <taxon>Anomopoda</taxon>
        <taxon>Daphniidae</taxon>
        <taxon>Daphnia</taxon>
    </lineage>
</organism>
<dbReference type="GO" id="GO:0000209">
    <property type="term" value="P:protein polyubiquitination"/>
    <property type="evidence" value="ECO:0007669"/>
    <property type="project" value="TreeGrafter"/>
</dbReference>
<dbReference type="InterPro" id="IPR003613">
    <property type="entry name" value="Ubox_domain"/>
</dbReference>
<dbReference type="CDD" id="cd16660">
    <property type="entry name" value="RING-Ubox_RNF37"/>
    <property type="match status" value="1"/>
</dbReference>
<feature type="compositionally biased region" description="Polar residues" evidence="1">
    <location>
        <begin position="386"/>
        <end position="403"/>
    </location>
</feature>
<name>A0A0P5XED0_9CRUS</name>
<dbReference type="FunFam" id="3.30.40.10:FF:000930">
    <property type="entry name" value="RING finger protein"/>
    <property type="match status" value="1"/>
</dbReference>
<comment type="caution">
    <text evidence="2">The sequence shown here is derived from an EMBL/GenBank/DDBJ whole genome shotgun (WGS) entry which is preliminary data.</text>
</comment>
<keyword evidence="3" id="KW-1185">Reference proteome</keyword>
<dbReference type="SUPFAM" id="SSF57850">
    <property type="entry name" value="RING/U-box"/>
    <property type="match status" value="2"/>
</dbReference>
<sequence>MAVNFCHERLGTRILCSQVSTDNYSVENLISENLVSKNRGFLADSFVRPPVDIIVQFPCPIKICCVSVNTKVGSQQSTGCEIFIQSEESGGYDAFNYGTFIHVGKYYLDCDKKGIFFASALHSPSCKSTPIENFARQEISGRMSKALSSVWSLRIRIIKTSASSVPAIGGLAVWGYVDHSCPAPLARIVLHKWYNLNQSTTIQFSNTLTVIDERKTSPNSETVQIASTAPEDDFEIPEEFLDGLTCDIMAMPVRLPSGNVVDERTLERFAKQEACWGRPPSDPFTAQPITASHRPVYDTALKARIDSFLLKESHRPCLKNVPRTTGPIQTRSSDTLLRLGDESKAADKQPSTSAHPLVAAPPPPTVIDPSRRWLSSVATSLQHLTGRRTTTVRSKAPSSSPVTRPSGVLPKSNISACLCGFQDVRPVYSLPCKHHICRSCLLNMKANDALSCLECQLPFGLHEPILQHHHL</sequence>
<gene>
    <name evidence="2" type="ORF">APZ42_015313</name>
</gene>
<dbReference type="PROSITE" id="PS00518">
    <property type="entry name" value="ZF_RING_1"/>
    <property type="match status" value="1"/>
</dbReference>
<dbReference type="GO" id="GO:0005634">
    <property type="term" value="C:nucleus"/>
    <property type="evidence" value="ECO:0007669"/>
    <property type="project" value="TreeGrafter"/>
</dbReference>
<dbReference type="OrthoDB" id="20295at2759"/>
<proteinExistence type="predicted"/>
<dbReference type="EMBL" id="LRGB01000512">
    <property type="protein sequence ID" value="KZS18747.1"/>
    <property type="molecule type" value="Genomic_DNA"/>
</dbReference>
<evidence type="ECO:0000256" key="1">
    <source>
        <dbReference type="SAM" id="MobiDB-lite"/>
    </source>
</evidence>
<dbReference type="InterPro" id="IPR039925">
    <property type="entry name" value="RNF37_RING-Ubox"/>
</dbReference>
<dbReference type="Pfam" id="PF04564">
    <property type="entry name" value="U-box"/>
    <property type="match status" value="1"/>
</dbReference>
<dbReference type="GO" id="GO:0031625">
    <property type="term" value="F:ubiquitin protein ligase binding"/>
    <property type="evidence" value="ECO:0007669"/>
    <property type="project" value="TreeGrafter"/>
</dbReference>
<dbReference type="PANTHER" id="PTHR13492:SF2">
    <property type="entry name" value="RING FINGER PROTEIN 37"/>
    <property type="match status" value="1"/>
</dbReference>
<dbReference type="Proteomes" id="UP000076858">
    <property type="component" value="Unassembled WGS sequence"/>
</dbReference>
<dbReference type="PANTHER" id="PTHR13492">
    <property type="entry name" value="RING FINGER PROTEIN 37"/>
    <property type="match status" value="1"/>
</dbReference>
<dbReference type="GO" id="GO:0034450">
    <property type="term" value="F:ubiquitin-ubiquitin ligase activity"/>
    <property type="evidence" value="ECO:0007669"/>
    <property type="project" value="TreeGrafter"/>
</dbReference>
<dbReference type="InterPro" id="IPR013083">
    <property type="entry name" value="Znf_RING/FYVE/PHD"/>
</dbReference>
<feature type="region of interest" description="Disordered" evidence="1">
    <location>
        <begin position="343"/>
        <end position="369"/>
    </location>
</feature>
<protein>
    <submittedName>
        <fullName evidence="2">RING finger protein 37</fullName>
    </submittedName>
</protein>
<dbReference type="SMART" id="SM00504">
    <property type="entry name" value="Ubox"/>
    <property type="match status" value="1"/>
</dbReference>
<dbReference type="AlphaFoldDB" id="A0A0P5XED0"/>
<dbReference type="InterPro" id="IPR045696">
    <property type="entry name" value="Ubox5_N"/>
</dbReference>
<reference evidence="2 3" key="1">
    <citation type="submission" date="2016-03" db="EMBL/GenBank/DDBJ databases">
        <title>EvidentialGene: Evidence-directed Construction of Genes on Genomes.</title>
        <authorList>
            <person name="Gilbert D.G."/>
            <person name="Choi J.-H."/>
            <person name="Mockaitis K."/>
            <person name="Colbourne J."/>
            <person name="Pfrender M."/>
        </authorList>
    </citation>
    <scope>NUCLEOTIDE SEQUENCE [LARGE SCALE GENOMIC DNA]</scope>
    <source>
        <strain evidence="2 3">Xinb3</strain>
        <tissue evidence="2">Complete organism</tissue>
    </source>
</reference>